<name>A0A8S5QHV8_9CAUD</name>
<sequence>MFAGKLYRKNSVLISEHIYIVVRISKFVNAFL</sequence>
<proteinExistence type="predicted"/>
<accession>A0A8S5QHV8</accession>
<reference evidence="1" key="1">
    <citation type="journal article" date="2021" name="Proc. Natl. Acad. Sci. U.S.A.">
        <title>A Catalog of Tens of Thousands of Viruses from Human Metagenomes Reveals Hidden Associations with Chronic Diseases.</title>
        <authorList>
            <person name="Tisza M.J."/>
            <person name="Buck C.B."/>
        </authorList>
    </citation>
    <scope>NUCLEOTIDE SEQUENCE</scope>
    <source>
        <strain evidence="1">Ct3mI7</strain>
    </source>
</reference>
<organism evidence="1">
    <name type="scientific">Myoviridae sp. ct3mI7</name>
    <dbReference type="NCBI Taxonomy" id="2825028"/>
    <lineage>
        <taxon>Viruses</taxon>
        <taxon>Duplodnaviria</taxon>
        <taxon>Heunggongvirae</taxon>
        <taxon>Uroviricota</taxon>
        <taxon>Caudoviricetes</taxon>
    </lineage>
</organism>
<dbReference type="EMBL" id="BK015664">
    <property type="protein sequence ID" value="DAE18863.1"/>
    <property type="molecule type" value="Genomic_DNA"/>
</dbReference>
<evidence type="ECO:0000313" key="1">
    <source>
        <dbReference type="EMBL" id="DAE18863.1"/>
    </source>
</evidence>
<protein>
    <submittedName>
        <fullName evidence="1">Uncharacterized protein</fullName>
    </submittedName>
</protein>